<proteinExistence type="predicted"/>
<dbReference type="OMA" id="DARRINM"/>
<dbReference type="InterPro" id="IPR001506">
    <property type="entry name" value="Peptidase_M12A"/>
</dbReference>
<dbReference type="PANTHER" id="PTHR10127">
    <property type="entry name" value="DISCOIDIN, CUB, EGF, LAMININ , AND ZINC METALLOPROTEASE DOMAIN CONTAINING"/>
    <property type="match status" value="1"/>
</dbReference>
<evidence type="ECO:0000256" key="1">
    <source>
        <dbReference type="PROSITE-ProRule" id="PRU01211"/>
    </source>
</evidence>
<comment type="caution">
    <text evidence="1">Lacks conserved residue(s) required for the propagation of feature annotation.</text>
</comment>
<dbReference type="GO" id="GO:0004222">
    <property type="term" value="F:metalloendopeptidase activity"/>
    <property type="evidence" value="ECO:0007669"/>
    <property type="project" value="UniProtKB-UniRule"/>
</dbReference>
<dbReference type="GO" id="GO:0006508">
    <property type="term" value="P:proteolysis"/>
    <property type="evidence" value="ECO:0007669"/>
    <property type="project" value="UniProtKB-KW"/>
</dbReference>
<dbReference type="Pfam" id="PF01400">
    <property type="entry name" value="Astacin"/>
    <property type="match status" value="1"/>
</dbReference>
<sequence>MHALGFYHENCRIDRDDHIEVEMANIQQESENNFKVQESNNLVTDYDYVSVMHFGRFAFSKSPGLPTIVPKPDPNVQIGQFMGLSEIDVLKINTLYQCRKCNIHIYFFEIYSFKTLADFNLLLQFKRDSNYMILRCYVVPESETQIKLPQYRMLGVPNCRHLV</sequence>
<dbReference type="OrthoDB" id="291007at2759"/>
<name>A0A401NN07_SCYTO</name>
<keyword evidence="2" id="KW-0645">Protease</keyword>
<feature type="domain" description="Peptidase M12A" evidence="3">
    <location>
        <begin position="1"/>
        <end position="99"/>
    </location>
</feature>
<dbReference type="GO" id="GO:0046872">
    <property type="term" value="F:metal ion binding"/>
    <property type="evidence" value="ECO:0007669"/>
    <property type="project" value="UniProtKB-KW"/>
</dbReference>
<protein>
    <recommendedName>
        <fullName evidence="2">Metalloendopeptidase</fullName>
        <ecNumber evidence="2">3.4.24.-</ecNumber>
    </recommendedName>
</protein>
<organism evidence="4 5">
    <name type="scientific">Scyliorhinus torazame</name>
    <name type="common">Cloudy catshark</name>
    <name type="synonym">Catulus torazame</name>
    <dbReference type="NCBI Taxonomy" id="75743"/>
    <lineage>
        <taxon>Eukaryota</taxon>
        <taxon>Metazoa</taxon>
        <taxon>Chordata</taxon>
        <taxon>Craniata</taxon>
        <taxon>Vertebrata</taxon>
        <taxon>Chondrichthyes</taxon>
        <taxon>Elasmobranchii</taxon>
        <taxon>Galeomorphii</taxon>
        <taxon>Galeoidea</taxon>
        <taxon>Carcharhiniformes</taxon>
        <taxon>Scyliorhinidae</taxon>
        <taxon>Scyliorhinus</taxon>
    </lineage>
</organism>
<keyword evidence="2" id="KW-0862">Zinc</keyword>
<dbReference type="Proteomes" id="UP000288216">
    <property type="component" value="Unassembled WGS sequence"/>
</dbReference>
<comment type="cofactor">
    <cofactor evidence="2">
        <name>Zn(2+)</name>
        <dbReference type="ChEBI" id="CHEBI:29105"/>
    </cofactor>
    <text evidence="2">Binds 1 zinc ion per subunit.</text>
</comment>
<keyword evidence="2" id="KW-0479">Metal-binding</keyword>
<evidence type="ECO:0000256" key="2">
    <source>
        <dbReference type="RuleBase" id="RU361183"/>
    </source>
</evidence>
<dbReference type="PROSITE" id="PS51864">
    <property type="entry name" value="ASTACIN"/>
    <property type="match status" value="1"/>
</dbReference>
<keyword evidence="2" id="KW-0378">Hydrolase</keyword>
<dbReference type="PANTHER" id="PTHR10127:SF899">
    <property type="entry name" value="ASTACIN-LIKE METALLOENDOPEPTIDASE-RELATED"/>
    <property type="match status" value="1"/>
</dbReference>
<evidence type="ECO:0000259" key="3">
    <source>
        <dbReference type="PROSITE" id="PS51864"/>
    </source>
</evidence>
<evidence type="ECO:0000313" key="4">
    <source>
        <dbReference type="EMBL" id="GCB62253.1"/>
    </source>
</evidence>
<dbReference type="EMBL" id="BFAA01002561">
    <property type="protein sequence ID" value="GCB62253.1"/>
    <property type="molecule type" value="Genomic_DNA"/>
</dbReference>
<dbReference type="PRINTS" id="PR00480">
    <property type="entry name" value="ASTACIN"/>
</dbReference>
<comment type="caution">
    <text evidence="4">The sequence shown here is derived from an EMBL/GenBank/DDBJ whole genome shotgun (WGS) entry which is preliminary data.</text>
</comment>
<dbReference type="AlphaFoldDB" id="A0A401NN07"/>
<dbReference type="SUPFAM" id="SSF55486">
    <property type="entry name" value="Metalloproteases ('zincins'), catalytic domain"/>
    <property type="match status" value="1"/>
</dbReference>
<dbReference type="EC" id="3.4.24.-" evidence="2"/>
<gene>
    <name evidence="4" type="ORF">scyTo_0007197</name>
</gene>
<dbReference type="InterPro" id="IPR024079">
    <property type="entry name" value="MetalloPept_cat_dom_sf"/>
</dbReference>
<dbReference type="Gene3D" id="3.40.390.10">
    <property type="entry name" value="Collagenase (Catalytic Domain)"/>
    <property type="match status" value="1"/>
</dbReference>
<evidence type="ECO:0000313" key="5">
    <source>
        <dbReference type="Proteomes" id="UP000288216"/>
    </source>
</evidence>
<keyword evidence="5" id="KW-1185">Reference proteome</keyword>
<accession>A0A401NN07</accession>
<keyword evidence="2" id="KW-0482">Metalloprotease</keyword>
<reference evidence="4 5" key="1">
    <citation type="journal article" date="2018" name="Nat. Ecol. Evol.">
        <title>Shark genomes provide insights into elasmobranch evolution and the origin of vertebrates.</title>
        <authorList>
            <person name="Hara Y"/>
            <person name="Yamaguchi K"/>
            <person name="Onimaru K"/>
            <person name="Kadota M"/>
            <person name="Koyanagi M"/>
            <person name="Keeley SD"/>
            <person name="Tatsumi K"/>
            <person name="Tanaka K"/>
            <person name="Motone F"/>
            <person name="Kageyama Y"/>
            <person name="Nozu R"/>
            <person name="Adachi N"/>
            <person name="Nishimura O"/>
            <person name="Nakagawa R"/>
            <person name="Tanegashima C"/>
            <person name="Kiyatake I"/>
            <person name="Matsumoto R"/>
            <person name="Murakumo K"/>
            <person name="Nishida K"/>
            <person name="Terakita A"/>
            <person name="Kuratani S"/>
            <person name="Sato K"/>
            <person name="Hyodo S Kuraku.S."/>
        </authorList>
    </citation>
    <scope>NUCLEOTIDE SEQUENCE [LARGE SCALE GENOMIC DNA]</scope>
</reference>
<dbReference type="STRING" id="75743.A0A401NN07"/>